<keyword evidence="4" id="KW-1185">Reference proteome</keyword>
<dbReference type="AlphaFoldDB" id="A0A1M5F1R6"/>
<proteinExistence type="predicted"/>
<reference evidence="3 4" key="1">
    <citation type="submission" date="2016-11" db="EMBL/GenBank/DDBJ databases">
        <authorList>
            <person name="Jaros S."/>
            <person name="Januszkiewicz K."/>
            <person name="Wedrychowicz H."/>
        </authorList>
    </citation>
    <scope>NUCLEOTIDE SEQUENCE [LARGE SCALE GENOMIC DNA]</scope>
    <source>
        <strain evidence="3 4">DSM 45408</strain>
    </source>
</reference>
<evidence type="ECO:0008006" key="5">
    <source>
        <dbReference type="Google" id="ProtNLM"/>
    </source>
</evidence>
<feature type="signal peptide" evidence="2">
    <location>
        <begin position="1"/>
        <end position="27"/>
    </location>
</feature>
<evidence type="ECO:0000256" key="2">
    <source>
        <dbReference type="SAM" id="SignalP"/>
    </source>
</evidence>
<accession>A0A1M5F1R6</accession>
<gene>
    <name evidence="3" type="ORF">SAMN05444351_1038</name>
</gene>
<evidence type="ECO:0000256" key="1">
    <source>
        <dbReference type="SAM" id="MobiDB-lite"/>
    </source>
</evidence>
<dbReference type="InterPro" id="IPR008972">
    <property type="entry name" value="Cupredoxin"/>
</dbReference>
<dbReference type="STRING" id="1070870.SAMN05444351_1038"/>
<protein>
    <recommendedName>
        <fullName evidence="5">Cupredoxin-like domain-containing protein</fullName>
    </recommendedName>
</protein>
<dbReference type="Gene3D" id="2.60.40.420">
    <property type="entry name" value="Cupredoxins - blue copper proteins"/>
    <property type="match status" value="1"/>
</dbReference>
<name>A0A1M5F1R6_9ACTN</name>
<evidence type="ECO:0000313" key="3">
    <source>
        <dbReference type="EMBL" id="SHF85490.1"/>
    </source>
</evidence>
<evidence type="ECO:0000313" key="4">
    <source>
        <dbReference type="Proteomes" id="UP000184471"/>
    </source>
</evidence>
<dbReference type="RefSeq" id="WP_073419579.1">
    <property type="nucleotide sequence ID" value="NZ_FQVX01000001.1"/>
</dbReference>
<feature type="region of interest" description="Disordered" evidence="1">
    <location>
        <begin position="23"/>
        <end position="53"/>
    </location>
</feature>
<dbReference type="SUPFAM" id="SSF49503">
    <property type="entry name" value="Cupredoxins"/>
    <property type="match status" value="1"/>
</dbReference>
<feature type="chain" id="PRO_5039061221" description="Cupredoxin-like domain-containing protein" evidence="2">
    <location>
        <begin position="28"/>
        <end position="140"/>
    </location>
</feature>
<dbReference type="OrthoDB" id="6717945at2"/>
<dbReference type="PROSITE" id="PS51257">
    <property type="entry name" value="PROKAR_LIPOPROTEIN"/>
    <property type="match status" value="1"/>
</dbReference>
<dbReference type="EMBL" id="FQVX01000001">
    <property type="protein sequence ID" value="SHF85490.1"/>
    <property type="molecule type" value="Genomic_DNA"/>
</dbReference>
<dbReference type="Proteomes" id="UP000184471">
    <property type="component" value="Unassembled WGS sequence"/>
</dbReference>
<organism evidence="3 4">
    <name type="scientific">Geodermatophilus nigrescens</name>
    <dbReference type="NCBI Taxonomy" id="1070870"/>
    <lineage>
        <taxon>Bacteria</taxon>
        <taxon>Bacillati</taxon>
        <taxon>Actinomycetota</taxon>
        <taxon>Actinomycetes</taxon>
        <taxon>Geodermatophilales</taxon>
        <taxon>Geodermatophilaceae</taxon>
        <taxon>Geodermatophilus</taxon>
    </lineage>
</organism>
<keyword evidence="2" id="KW-0732">Signal</keyword>
<sequence length="140" mass="13550">MRRALPLAGAVLALVLSGCAGTAPAEAGTPSSAPSTSSSAPSSGSSSAAPSSPAVRAVAVEVAGGRVTGDTGRMVVAAGERVALTVTSDVADELHLHGYDLTADLAPGTPATVEFTADLPGVFEAELHGSGTVLLSLQVG</sequence>